<dbReference type="Gene3D" id="3.30.1360.60">
    <property type="entry name" value="Glucose permease domain IIB"/>
    <property type="match status" value="1"/>
</dbReference>
<dbReference type="PROSITE" id="PS51093">
    <property type="entry name" value="PTS_EIIA_TYPE_1"/>
    <property type="match status" value="1"/>
</dbReference>
<dbReference type="Proteomes" id="UP000051790">
    <property type="component" value="Unassembled WGS sequence"/>
</dbReference>
<feature type="transmembrane region" description="Helical" evidence="12">
    <location>
        <begin position="305"/>
        <end position="321"/>
    </location>
</feature>
<keyword evidence="6" id="KW-0598">Phosphotransferase system</keyword>
<dbReference type="InterPro" id="IPR018113">
    <property type="entry name" value="PTrfase_EIIB_Cys"/>
</dbReference>
<dbReference type="GO" id="GO:0090563">
    <property type="term" value="F:protein-phosphocysteine-sugar phosphotransferase activity"/>
    <property type="evidence" value="ECO:0007669"/>
    <property type="project" value="TreeGrafter"/>
</dbReference>
<dbReference type="Pfam" id="PF02378">
    <property type="entry name" value="PTS_EIIC"/>
    <property type="match status" value="1"/>
</dbReference>
<dbReference type="PROSITE" id="PS51103">
    <property type="entry name" value="PTS_EIIC_TYPE_1"/>
    <property type="match status" value="1"/>
</dbReference>
<dbReference type="InterPro" id="IPR010975">
    <property type="entry name" value="PTS_IIBC_a_glc"/>
</dbReference>
<keyword evidence="8" id="KW-0418">Kinase</keyword>
<dbReference type="AlphaFoldDB" id="A0A0R1QSJ7"/>
<evidence type="ECO:0000256" key="11">
    <source>
        <dbReference type="PROSITE-ProRule" id="PRU00421"/>
    </source>
</evidence>
<dbReference type="NCBIfam" id="TIGR00830">
    <property type="entry name" value="PTBA"/>
    <property type="match status" value="1"/>
</dbReference>
<dbReference type="GO" id="GO:0009401">
    <property type="term" value="P:phosphoenolpyruvate-dependent sugar phosphotransferase system"/>
    <property type="evidence" value="ECO:0007669"/>
    <property type="project" value="UniProtKB-KW"/>
</dbReference>
<evidence type="ECO:0000256" key="4">
    <source>
        <dbReference type="ARBA" id="ARBA00022597"/>
    </source>
</evidence>
<dbReference type="InterPro" id="IPR050429">
    <property type="entry name" value="PTS_Glucose_EIICBA"/>
</dbReference>
<dbReference type="PROSITE" id="PS51098">
    <property type="entry name" value="PTS_EIIB_TYPE_1"/>
    <property type="match status" value="1"/>
</dbReference>
<protein>
    <submittedName>
        <fullName evidence="16">PTS system, alpha-glucoside-specific IIBC subunit</fullName>
    </submittedName>
</protein>
<feature type="domain" description="PTS EIIA type-1" evidence="13">
    <location>
        <begin position="568"/>
        <end position="672"/>
    </location>
</feature>
<evidence type="ECO:0000256" key="8">
    <source>
        <dbReference type="ARBA" id="ARBA00022777"/>
    </source>
</evidence>
<evidence type="ECO:0000256" key="9">
    <source>
        <dbReference type="ARBA" id="ARBA00022989"/>
    </source>
</evidence>
<feature type="transmembrane region" description="Helical" evidence="12">
    <location>
        <begin position="91"/>
        <end position="109"/>
    </location>
</feature>
<keyword evidence="9 12" id="KW-1133">Transmembrane helix</keyword>
<evidence type="ECO:0000256" key="1">
    <source>
        <dbReference type="ARBA" id="ARBA00004651"/>
    </source>
</evidence>
<comment type="caution">
    <text evidence="16">The sequence shown here is derived from an EMBL/GenBank/DDBJ whole genome shotgun (WGS) entry which is preliminary data.</text>
</comment>
<dbReference type="PATRIC" id="fig|1423769.4.peg.1357"/>
<proteinExistence type="predicted"/>
<feature type="active site" description="Phosphocysteine intermediate; for EIIB activity" evidence="11">
    <location>
        <position position="469"/>
    </location>
</feature>
<evidence type="ECO:0000259" key="13">
    <source>
        <dbReference type="PROSITE" id="PS51093"/>
    </source>
</evidence>
<feature type="domain" description="PTS EIIB type-1" evidence="14">
    <location>
        <begin position="447"/>
        <end position="529"/>
    </location>
</feature>
<dbReference type="InterPro" id="IPR001127">
    <property type="entry name" value="PTS_EIIA_1_perm"/>
</dbReference>
<dbReference type="Pfam" id="PF00367">
    <property type="entry name" value="PTS_EIIB"/>
    <property type="match status" value="1"/>
</dbReference>
<reference evidence="16 17" key="1">
    <citation type="journal article" date="2015" name="Genome Announc.">
        <title>Expanding the biotechnology potential of lactobacilli through comparative genomics of 213 strains and associated genera.</title>
        <authorList>
            <person name="Sun Z."/>
            <person name="Harris H.M."/>
            <person name="McCann A."/>
            <person name="Guo C."/>
            <person name="Argimon S."/>
            <person name="Zhang W."/>
            <person name="Yang X."/>
            <person name="Jeffery I.B."/>
            <person name="Cooney J.C."/>
            <person name="Kagawa T.F."/>
            <person name="Liu W."/>
            <person name="Song Y."/>
            <person name="Salvetti E."/>
            <person name="Wrobel A."/>
            <person name="Rasinkangas P."/>
            <person name="Parkhill J."/>
            <person name="Rea M.C."/>
            <person name="O'Sullivan O."/>
            <person name="Ritari J."/>
            <person name="Douillard F.P."/>
            <person name="Paul Ross R."/>
            <person name="Yang R."/>
            <person name="Briner A.E."/>
            <person name="Felis G.E."/>
            <person name="de Vos W.M."/>
            <person name="Barrangou R."/>
            <person name="Klaenhammer T.R."/>
            <person name="Caufield P.W."/>
            <person name="Cui Y."/>
            <person name="Zhang H."/>
            <person name="O'Toole P.W."/>
        </authorList>
    </citation>
    <scope>NUCLEOTIDE SEQUENCE [LARGE SCALE GENOMIC DNA]</scope>
    <source>
        <strain evidence="16 17">DSM 13343</strain>
    </source>
</reference>
<feature type="transmembrane region" description="Helical" evidence="12">
    <location>
        <begin position="58"/>
        <end position="79"/>
    </location>
</feature>
<name>A0A0R1QSJ7_9LACO</name>
<dbReference type="GO" id="GO:0008982">
    <property type="term" value="F:protein-N(PI)-phosphohistidine-sugar phosphotransferase activity"/>
    <property type="evidence" value="ECO:0007669"/>
    <property type="project" value="InterPro"/>
</dbReference>
<dbReference type="InterPro" id="IPR003352">
    <property type="entry name" value="PTS_EIIC"/>
</dbReference>
<dbReference type="GO" id="GO:0005886">
    <property type="term" value="C:plasma membrane"/>
    <property type="evidence" value="ECO:0007669"/>
    <property type="project" value="UniProtKB-SubCell"/>
</dbReference>
<evidence type="ECO:0000256" key="3">
    <source>
        <dbReference type="ARBA" id="ARBA00022475"/>
    </source>
</evidence>
<dbReference type="NCBIfam" id="TIGR00826">
    <property type="entry name" value="EIIB_glc"/>
    <property type="match status" value="1"/>
</dbReference>
<dbReference type="FunFam" id="2.70.70.10:FF:000001">
    <property type="entry name" value="PTS system glucose-specific IIA component"/>
    <property type="match status" value="1"/>
</dbReference>
<dbReference type="RefSeq" id="WP_056963958.1">
    <property type="nucleotide sequence ID" value="NZ_AZEU01000165.1"/>
</dbReference>
<feature type="transmembrane region" description="Helical" evidence="12">
    <location>
        <begin position="273"/>
        <end position="293"/>
    </location>
</feature>
<dbReference type="InterPro" id="IPR013013">
    <property type="entry name" value="PTS_EIIC_1"/>
</dbReference>
<sequence>MMAKFQRFGGAMFTPVVFFVFSGIVVGLTSVFLNADIMGGIAAAGTPWTVFWTVVDTGGWTVFNNMEVLFVIGLPLGLADHGKERAALEAFVLYMTFNNFVNSILSMFGKTFGVNLASTSETSGLKVIAGVKTLDTGVVGAILIAAVVVYLHNKFFDKKLPDWLGVFQGSAFVAMIGFFAMLPMALIFCWGWPYFQRGVTNIQQFLTTAGDLGVFIYIFLEKALLPVGLHHFIYAPFQYGPAIVNGGTTLYWMKHITVFAASKQSLISLYPQGGFALQGLSNIFGVPGIAAAFYATAKPENRTKLLALIIPGVMTSVFAGITEPFDYTFLFIAPALFFLHAFLAACLATTMYVFGVTGEFCGGLIDFIAKNYIPMWANHWTTYVVQWAIGLVFMMIYFLIFRFLILKFDLPTPGRAEGVVNMFSKADFKAKQAAGKSDDGKQHSAFYDSAAAYVEFLGGVDNIASVTNCFTRLRVEVNDPQLVAPDQNFMAVGASGVVRKGTAVQVIVGTDVTNVREEVDDIMENGEGVTTTQTVHESQKVEVKDTATETTLFTPVKGQFMNLEDVPDDVFSKKMVGEGFAMNPEDGNIFAGVEGTVMTVFPTKHALGIHTENGAEVMIHLGLDTVELNGDPFDVKVKEGDQVHKDTPVATMDLKKVQAAGKNPVVLMIITNAADYMLGNFKINQGDVVNAEVPALEISKVKTK</sequence>
<keyword evidence="17" id="KW-1185">Reference proteome</keyword>
<feature type="domain" description="PTS EIIC type-1" evidence="15">
    <location>
        <begin position="1"/>
        <end position="417"/>
    </location>
</feature>
<comment type="subcellular location">
    <subcellularLocation>
        <location evidence="1">Cell membrane</location>
        <topology evidence="1">Multi-pass membrane protein</topology>
    </subcellularLocation>
</comment>
<keyword evidence="3" id="KW-1003">Cell membrane</keyword>
<dbReference type="InterPro" id="IPR001996">
    <property type="entry name" value="PTS_IIB_1"/>
</dbReference>
<evidence type="ECO:0000256" key="10">
    <source>
        <dbReference type="ARBA" id="ARBA00023136"/>
    </source>
</evidence>
<keyword evidence="4" id="KW-0762">Sugar transport</keyword>
<dbReference type="CDD" id="cd00212">
    <property type="entry name" value="PTS_IIB_glc"/>
    <property type="match status" value="1"/>
</dbReference>
<evidence type="ECO:0000256" key="6">
    <source>
        <dbReference type="ARBA" id="ARBA00022683"/>
    </source>
</evidence>
<evidence type="ECO:0000256" key="2">
    <source>
        <dbReference type="ARBA" id="ARBA00022448"/>
    </source>
</evidence>
<keyword evidence="10 12" id="KW-0472">Membrane</keyword>
<evidence type="ECO:0000259" key="14">
    <source>
        <dbReference type="PROSITE" id="PS51098"/>
    </source>
</evidence>
<dbReference type="NCBIfam" id="TIGR02005">
    <property type="entry name" value="PTS-IIBC-alpha"/>
    <property type="match status" value="1"/>
</dbReference>
<dbReference type="InterPro" id="IPR011055">
    <property type="entry name" value="Dup_hybrid_motif"/>
</dbReference>
<feature type="transmembrane region" description="Helical" evidence="12">
    <location>
        <begin position="12"/>
        <end position="33"/>
    </location>
</feature>
<evidence type="ECO:0000313" key="17">
    <source>
        <dbReference type="Proteomes" id="UP000051790"/>
    </source>
</evidence>
<dbReference type="SUPFAM" id="SSF55604">
    <property type="entry name" value="Glucose permease domain IIB"/>
    <property type="match status" value="1"/>
</dbReference>
<evidence type="ECO:0000256" key="7">
    <source>
        <dbReference type="ARBA" id="ARBA00022692"/>
    </source>
</evidence>
<dbReference type="EMBL" id="AZEU01000165">
    <property type="protein sequence ID" value="KRL44179.1"/>
    <property type="molecule type" value="Genomic_DNA"/>
</dbReference>
<dbReference type="OrthoDB" id="9764327at2"/>
<organism evidence="16 17">
    <name type="scientific">Lacticaseibacillus manihotivorans DSM 13343 = JCM 12514</name>
    <dbReference type="NCBI Taxonomy" id="1423769"/>
    <lineage>
        <taxon>Bacteria</taxon>
        <taxon>Bacillati</taxon>
        <taxon>Bacillota</taxon>
        <taxon>Bacilli</taxon>
        <taxon>Lactobacillales</taxon>
        <taxon>Lactobacillaceae</taxon>
        <taxon>Lacticaseibacillus</taxon>
    </lineage>
</organism>
<feature type="transmembrane region" description="Helical" evidence="12">
    <location>
        <begin position="129"/>
        <end position="151"/>
    </location>
</feature>
<dbReference type="PANTHER" id="PTHR30009">
    <property type="entry name" value="CYTOCHROME C-TYPE SYNTHESIS PROTEIN AND PTS TRANSMEMBRANE COMPONENT"/>
    <property type="match status" value="1"/>
</dbReference>
<feature type="transmembrane region" description="Helical" evidence="12">
    <location>
        <begin position="172"/>
        <end position="195"/>
    </location>
</feature>
<evidence type="ECO:0000256" key="5">
    <source>
        <dbReference type="ARBA" id="ARBA00022679"/>
    </source>
</evidence>
<dbReference type="GO" id="GO:0016301">
    <property type="term" value="F:kinase activity"/>
    <property type="evidence" value="ECO:0007669"/>
    <property type="project" value="UniProtKB-KW"/>
</dbReference>
<dbReference type="SUPFAM" id="SSF51261">
    <property type="entry name" value="Duplicated hybrid motif"/>
    <property type="match status" value="1"/>
</dbReference>
<dbReference type="PROSITE" id="PS01035">
    <property type="entry name" value="PTS_EIIB_TYPE_1_CYS"/>
    <property type="match status" value="1"/>
</dbReference>
<evidence type="ECO:0000259" key="15">
    <source>
        <dbReference type="PROSITE" id="PS51103"/>
    </source>
</evidence>
<accession>A0A0R1QSJ7</accession>
<keyword evidence="5" id="KW-0808">Transferase</keyword>
<evidence type="ECO:0000256" key="12">
    <source>
        <dbReference type="SAM" id="Phobius"/>
    </source>
</evidence>
<dbReference type="Gene3D" id="2.70.70.10">
    <property type="entry name" value="Glucose Permease (Domain IIA)"/>
    <property type="match status" value="1"/>
</dbReference>
<evidence type="ECO:0000313" key="16">
    <source>
        <dbReference type="EMBL" id="KRL44179.1"/>
    </source>
</evidence>
<dbReference type="PANTHER" id="PTHR30009:SF12">
    <property type="entry name" value="PHOSPHOTRANSFERASE IIC COMPONENT GLVC"/>
    <property type="match status" value="1"/>
</dbReference>
<feature type="transmembrane region" description="Helical" evidence="12">
    <location>
        <begin position="385"/>
        <end position="405"/>
    </location>
</feature>
<dbReference type="PROSITE" id="PS00371">
    <property type="entry name" value="PTS_EIIA_TYPE_1_HIS"/>
    <property type="match status" value="1"/>
</dbReference>
<keyword evidence="7 12" id="KW-0812">Transmembrane</keyword>
<dbReference type="Pfam" id="PF00358">
    <property type="entry name" value="PTS_EIIA_1"/>
    <property type="match status" value="1"/>
</dbReference>
<dbReference type="InterPro" id="IPR036878">
    <property type="entry name" value="Glu_permease_IIB"/>
</dbReference>
<keyword evidence="2" id="KW-0813">Transport</keyword>
<gene>
    <name evidence="16" type="ORF">FD01_GL001258</name>
</gene>